<keyword evidence="2" id="KW-1185">Reference proteome</keyword>
<evidence type="ECO:0000313" key="1">
    <source>
        <dbReference type="EMBL" id="MBC8572071.1"/>
    </source>
</evidence>
<dbReference type="Proteomes" id="UP000657421">
    <property type="component" value="Unassembled WGS sequence"/>
</dbReference>
<gene>
    <name evidence="1" type="ORF">H8716_03050</name>
</gene>
<dbReference type="EMBL" id="JACRSZ010000001">
    <property type="protein sequence ID" value="MBC8572071.1"/>
    <property type="molecule type" value="Genomic_DNA"/>
</dbReference>
<accession>A0ABR7N6N1</accession>
<name>A0ABR7N6N1_9FIRM</name>
<sequence>MEGMMMSASGRFVSIKPCAEEYKGKTYLGLYLGDLPWMSNVSYNEDEKILNVGVIHNPAIYVFSLKKIIFGTESWWCKIDSPEDMKDISEEDINNTWYVKLLKAMCQEEI</sequence>
<dbReference type="RefSeq" id="WP_249307035.1">
    <property type="nucleotide sequence ID" value="NZ_JACRSZ010000001.1"/>
</dbReference>
<comment type="caution">
    <text evidence="1">The sequence shown here is derived from an EMBL/GenBank/DDBJ whole genome shotgun (WGS) entry which is preliminary data.</text>
</comment>
<evidence type="ECO:0000313" key="2">
    <source>
        <dbReference type="Proteomes" id="UP000657421"/>
    </source>
</evidence>
<organism evidence="1 2">
    <name type="scientific">Jingyaoa shaoxingensis</name>
    <dbReference type="NCBI Taxonomy" id="2763671"/>
    <lineage>
        <taxon>Bacteria</taxon>
        <taxon>Bacillati</taxon>
        <taxon>Bacillota</taxon>
        <taxon>Clostridia</taxon>
        <taxon>Lachnospirales</taxon>
        <taxon>Lachnospiraceae</taxon>
        <taxon>Jingyaoa</taxon>
    </lineage>
</organism>
<protein>
    <submittedName>
        <fullName evidence="1">Uncharacterized protein</fullName>
    </submittedName>
</protein>
<reference evidence="1 2" key="1">
    <citation type="submission" date="2020-08" db="EMBL/GenBank/DDBJ databases">
        <title>Genome public.</title>
        <authorList>
            <person name="Liu C."/>
            <person name="Sun Q."/>
        </authorList>
    </citation>
    <scope>NUCLEOTIDE SEQUENCE [LARGE SCALE GENOMIC DNA]</scope>
    <source>
        <strain evidence="1 2">NSJ-46</strain>
    </source>
</reference>
<proteinExistence type="predicted"/>